<dbReference type="CDD" id="cd02234">
    <property type="entry name" value="cupin_BLR7677-like"/>
    <property type="match status" value="1"/>
</dbReference>
<dbReference type="GeneID" id="75194000"/>
<feature type="chain" id="PRO_5045425556" evidence="1">
    <location>
        <begin position="22"/>
        <end position="133"/>
    </location>
</feature>
<keyword evidence="4" id="KW-1185">Reference proteome</keyword>
<protein>
    <submittedName>
        <fullName evidence="3">Cupin domain-containing protein</fullName>
    </submittedName>
</protein>
<accession>A0ABY5C900</accession>
<name>A0ABY5C900_9PSED</name>
<keyword evidence="1" id="KW-0732">Signal</keyword>
<proteinExistence type="predicted"/>
<evidence type="ECO:0000313" key="4">
    <source>
        <dbReference type="Proteomes" id="UP001056851"/>
    </source>
</evidence>
<dbReference type="Proteomes" id="UP001056851">
    <property type="component" value="Chromosome"/>
</dbReference>
<dbReference type="PANTHER" id="PTHR38599:SF1">
    <property type="entry name" value="CUPIN DOMAIN PROTEIN (AFU_ORTHOLOGUE AFUA_3G13620)"/>
    <property type="match status" value="1"/>
</dbReference>
<dbReference type="InterPro" id="IPR014710">
    <property type="entry name" value="RmlC-like_jellyroll"/>
</dbReference>
<dbReference type="Pfam" id="PF07883">
    <property type="entry name" value="Cupin_2"/>
    <property type="match status" value="1"/>
</dbReference>
<evidence type="ECO:0000256" key="1">
    <source>
        <dbReference type="SAM" id="SignalP"/>
    </source>
</evidence>
<evidence type="ECO:0000313" key="3">
    <source>
        <dbReference type="EMBL" id="UST82809.1"/>
    </source>
</evidence>
<evidence type="ECO:0000259" key="2">
    <source>
        <dbReference type="Pfam" id="PF07883"/>
    </source>
</evidence>
<dbReference type="InterPro" id="IPR011051">
    <property type="entry name" value="RmlC_Cupin_sf"/>
</dbReference>
<dbReference type="Gene3D" id="2.60.120.10">
    <property type="entry name" value="Jelly Rolls"/>
    <property type="match status" value="1"/>
</dbReference>
<dbReference type="RefSeq" id="WP_252884338.1">
    <property type="nucleotide sequence ID" value="NZ_CP099598.1"/>
</dbReference>
<dbReference type="SUPFAM" id="SSF51182">
    <property type="entry name" value="RmlC-like cupins"/>
    <property type="match status" value="1"/>
</dbReference>
<reference evidence="3" key="1">
    <citation type="submission" date="2022-06" db="EMBL/GenBank/DDBJ databases">
        <title>Investigating genetic diversity within the most abundant and prevalent non-pathogenic leaf-associated bacterial species interacting with Arabidopsis thaliana in natural habitats.</title>
        <authorList>
            <person name="Ramirez-Sanchez D."/>
            <person name="Gibelin-Viala C."/>
            <person name="Mayjonade B."/>
            <person name="Duflos R."/>
            <person name="Belmonte E."/>
            <person name="Pailler V."/>
            <person name="Bartoli C."/>
            <person name="Carrere S."/>
            <person name="Vailleau F."/>
            <person name="Roux F."/>
        </authorList>
    </citation>
    <scope>NUCLEOTIDE SEQUENCE</scope>
    <source>
        <strain evidence="3">OTU6ESPEB1</strain>
    </source>
</reference>
<dbReference type="PANTHER" id="PTHR38599">
    <property type="entry name" value="CUPIN DOMAIN PROTEIN (AFU_ORTHOLOGUE AFUA_3G13620)"/>
    <property type="match status" value="1"/>
</dbReference>
<dbReference type="InterPro" id="IPR013096">
    <property type="entry name" value="Cupin_2"/>
</dbReference>
<organism evidence="3 4">
    <name type="scientific">Pseudomonas siliginis</name>
    <dbReference type="NCBI Taxonomy" id="2842346"/>
    <lineage>
        <taxon>Bacteria</taxon>
        <taxon>Pseudomonadati</taxon>
        <taxon>Pseudomonadota</taxon>
        <taxon>Gammaproteobacteria</taxon>
        <taxon>Pseudomonadales</taxon>
        <taxon>Pseudomonadaceae</taxon>
        <taxon>Pseudomonas</taxon>
    </lineage>
</organism>
<feature type="signal peptide" evidence="1">
    <location>
        <begin position="1"/>
        <end position="21"/>
    </location>
</feature>
<dbReference type="EMBL" id="CP099599">
    <property type="protein sequence ID" value="UST82809.1"/>
    <property type="molecule type" value="Genomic_DNA"/>
</dbReference>
<feature type="domain" description="Cupin type-2" evidence="2">
    <location>
        <begin position="49"/>
        <end position="118"/>
    </location>
</feature>
<sequence>MKALHLVAAALAFTLSASAMAHDPSEKITVLQDQLLKNAPGKKAMMIEVDYQPGQSSIAHKHEGTAMAYVLDGEVISQVKGEQAITYKKGQYWYEPAGSEHLVSKNASSTKPARLLVFMVMAPNEQVLIPLEN</sequence>
<gene>
    <name evidence="3" type="ORF">NF677_14785</name>
</gene>